<feature type="compositionally biased region" description="Basic and acidic residues" evidence="1">
    <location>
        <begin position="1"/>
        <end position="11"/>
    </location>
</feature>
<sequence length="67" mass="7129">MVHCIEHEKVGKGKGKKSSTTAATNADTTRSTAATTSRPTSATEDSVSKHSDSDVDPDWVPTRAPTW</sequence>
<proteinExistence type="predicted"/>
<accession>A0AAV3Z8I6</accession>
<evidence type="ECO:0000313" key="2">
    <source>
        <dbReference type="EMBL" id="GFN90816.1"/>
    </source>
</evidence>
<dbReference type="AlphaFoldDB" id="A0AAV3Z8I6"/>
<feature type="region of interest" description="Disordered" evidence="1">
    <location>
        <begin position="1"/>
        <end position="67"/>
    </location>
</feature>
<dbReference type="Proteomes" id="UP000735302">
    <property type="component" value="Unassembled WGS sequence"/>
</dbReference>
<organism evidence="2 3">
    <name type="scientific">Plakobranchus ocellatus</name>
    <dbReference type="NCBI Taxonomy" id="259542"/>
    <lineage>
        <taxon>Eukaryota</taxon>
        <taxon>Metazoa</taxon>
        <taxon>Spiralia</taxon>
        <taxon>Lophotrochozoa</taxon>
        <taxon>Mollusca</taxon>
        <taxon>Gastropoda</taxon>
        <taxon>Heterobranchia</taxon>
        <taxon>Euthyneura</taxon>
        <taxon>Panpulmonata</taxon>
        <taxon>Sacoglossa</taxon>
        <taxon>Placobranchoidea</taxon>
        <taxon>Plakobranchidae</taxon>
        <taxon>Plakobranchus</taxon>
    </lineage>
</organism>
<feature type="compositionally biased region" description="Low complexity" evidence="1">
    <location>
        <begin position="18"/>
        <end position="45"/>
    </location>
</feature>
<gene>
    <name evidence="2" type="ORF">PoB_001732200</name>
</gene>
<protein>
    <submittedName>
        <fullName evidence="2">Uncharacterized protein</fullName>
    </submittedName>
</protein>
<feature type="non-terminal residue" evidence="2">
    <location>
        <position position="67"/>
    </location>
</feature>
<keyword evidence="3" id="KW-1185">Reference proteome</keyword>
<evidence type="ECO:0000256" key="1">
    <source>
        <dbReference type="SAM" id="MobiDB-lite"/>
    </source>
</evidence>
<reference evidence="2 3" key="1">
    <citation type="journal article" date="2021" name="Elife">
        <title>Chloroplast acquisition without the gene transfer in kleptoplastic sea slugs, Plakobranchus ocellatus.</title>
        <authorList>
            <person name="Maeda T."/>
            <person name="Takahashi S."/>
            <person name="Yoshida T."/>
            <person name="Shimamura S."/>
            <person name="Takaki Y."/>
            <person name="Nagai Y."/>
            <person name="Toyoda A."/>
            <person name="Suzuki Y."/>
            <person name="Arimoto A."/>
            <person name="Ishii H."/>
            <person name="Satoh N."/>
            <person name="Nishiyama T."/>
            <person name="Hasebe M."/>
            <person name="Maruyama T."/>
            <person name="Minagawa J."/>
            <person name="Obokata J."/>
            <person name="Shigenobu S."/>
        </authorList>
    </citation>
    <scope>NUCLEOTIDE SEQUENCE [LARGE SCALE GENOMIC DNA]</scope>
</reference>
<dbReference type="EMBL" id="BLXT01002062">
    <property type="protein sequence ID" value="GFN90816.1"/>
    <property type="molecule type" value="Genomic_DNA"/>
</dbReference>
<evidence type="ECO:0000313" key="3">
    <source>
        <dbReference type="Proteomes" id="UP000735302"/>
    </source>
</evidence>
<comment type="caution">
    <text evidence="2">The sequence shown here is derived from an EMBL/GenBank/DDBJ whole genome shotgun (WGS) entry which is preliminary data.</text>
</comment>
<name>A0AAV3Z8I6_9GAST</name>